<dbReference type="InterPro" id="IPR029058">
    <property type="entry name" value="AB_hydrolase_fold"/>
</dbReference>
<name>A0A919PXJ7_9ACTN</name>
<dbReference type="SUPFAM" id="SSF53474">
    <property type="entry name" value="alpha/beta-Hydrolases"/>
    <property type="match status" value="1"/>
</dbReference>
<evidence type="ECO:0000313" key="1">
    <source>
        <dbReference type="EMBL" id="GIG50358.1"/>
    </source>
</evidence>
<evidence type="ECO:0008006" key="3">
    <source>
        <dbReference type="Google" id="ProtNLM"/>
    </source>
</evidence>
<dbReference type="Gene3D" id="3.40.50.1820">
    <property type="entry name" value="alpha/beta hydrolase"/>
    <property type="match status" value="1"/>
</dbReference>
<organism evidence="1 2">
    <name type="scientific">Dactylosporangium siamense</name>
    <dbReference type="NCBI Taxonomy" id="685454"/>
    <lineage>
        <taxon>Bacteria</taxon>
        <taxon>Bacillati</taxon>
        <taxon>Actinomycetota</taxon>
        <taxon>Actinomycetes</taxon>
        <taxon>Micromonosporales</taxon>
        <taxon>Micromonosporaceae</taxon>
        <taxon>Dactylosporangium</taxon>
    </lineage>
</organism>
<dbReference type="RefSeq" id="WP_203852001.1">
    <property type="nucleotide sequence ID" value="NZ_BAAAVW010000027.1"/>
</dbReference>
<sequence>MSMTILGVHGVGNHQPGVDPDQAAATIAGWWTAALGDIPAKTVMAYYAHRLRPSRVAQGGADEPDSELEPDIYAWARELGWPDRTPQGMVTAPIRAVVSWVATTYGLDQRLTQMFVERFFRELHRYFTDAERRDAIVTGVADLVDQHQPRVVVAHSLGSVVAYEALWRRDGHPIDLFITIGSPLAMPSVVHDRLVVRDGGHRRPPRVRRWLNIADPGDVVAIPRHGLGQSFAGVEADITTAIHAFDFHRATNYLRSAKVREPIAACG</sequence>
<accession>A0A919PXJ7</accession>
<dbReference type="AlphaFoldDB" id="A0A919PXJ7"/>
<proteinExistence type="predicted"/>
<gene>
    <name evidence="1" type="ORF">Dsi01nite_083990</name>
</gene>
<comment type="caution">
    <text evidence="1">The sequence shown here is derived from an EMBL/GenBank/DDBJ whole genome shotgun (WGS) entry which is preliminary data.</text>
</comment>
<keyword evidence="2" id="KW-1185">Reference proteome</keyword>
<dbReference type="EMBL" id="BONQ01000129">
    <property type="protein sequence ID" value="GIG50358.1"/>
    <property type="molecule type" value="Genomic_DNA"/>
</dbReference>
<reference evidence="1" key="1">
    <citation type="submission" date="2021-01" db="EMBL/GenBank/DDBJ databases">
        <title>Whole genome shotgun sequence of Dactylosporangium siamense NBRC 106093.</title>
        <authorList>
            <person name="Komaki H."/>
            <person name="Tamura T."/>
        </authorList>
    </citation>
    <scope>NUCLEOTIDE SEQUENCE</scope>
    <source>
        <strain evidence="1">NBRC 106093</strain>
    </source>
</reference>
<protein>
    <recommendedName>
        <fullName evidence="3">Serine peptidase</fullName>
    </recommendedName>
</protein>
<evidence type="ECO:0000313" key="2">
    <source>
        <dbReference type="Proteomes" id="UP000660611"/>
    </source>
</evidence>
<dbReference type="Proteomes" id="UP000660611">
    <property type="component" value="Unassembled WGS sequence"/>
</dbReference>